<evidence type="ECO:0000313" key="1">
    <source>
        <dbReference type="EMBL" id="OBZ70175.1"/>
    </source>
</evidence>
<dbReference type="Proteomes" id="UP000092993">
    <property type="component" value="Unassembled WGS sequence"/>
</dbReference>
<comment type="caution">
    <text evidence="1">The sequence shown here is derived from an EMBL/GenBank/DDBJ whole genome shotgun (WGS) entry which is preliminary data.</text>
</comment>
<reference evidence="1 2" key="1">
    <citation type="submission" date="2016-03" db="EMBL/GenBank/DDBJ databases">
        <title>Whole genome sequencing of Grifola frondosa 9006-11.</title>
        <authorList>
            <person name="Min B."/>
            <person name="Park H."/>
            <person name="Kim J.-G."/>
            <person name="Cho H."/>
            <person name="Oh Y.-L."/>
            <person name="Kong W.-S."/>
            <person name="Choi I.-G."/>
        </authorList>
    </citation>
    <scope>NUCLEOTIDE SEQUENCE [LARGE SCALE GENOMIC DNA]</scope>
    <source>
        <strain evidence="1 2">9006-11</strain>
    </source>
</reference>
<gene>
    <name evidence="1" type="ORF">A0H81_09876</name>
</gene>
<accession>A0A1C7LZR7</accession>
<evidence type="ECO:0000313" key="2">
    <source>
        <dbReference type="Proteomes" id="UP000092993"/>
    </source>
</evidence>
<organism evidence="1 2">
    <name type="scientific">Grifola frondosa</name>
    <name type="common">Maitake</name>
    <name type="synonym">Polyporus frondosus</name>
    <dbReference type="NCBI Taxonomy" id="5627"/>
    <lineage>
        <taxon>Eukaryota</taxon>
        <taxon>Fungi</taxon>
        <taxon>Dikarya</taxon>
        <taxon>Basidiomycota</taxon>
        <taxon>Agaricomycotina</taxon>
        <taxon>Agaricomycetes</taxon>
        <taxon>Polyporales</taxon>
        <taxon>Grifolaceae</taxon>
        <taxon>Grifola</taxon>
    </lineage>
</organism>
<dbReference type="AlphaFoldDB" id="A0A1C7LZR7"/>
<name>A0A1C7LZR7_GRIFR</name>
<dbReference type="EMBL" id="LUGG01000014">
    <property type="protein sequence ID" value="OBZ70175.1"/>
    <property type="molecule type" value="Genomic_DNA"/>
</dbReference>
<protein>
    <submittedName>
        <fullName evidence="1">Uncharacterized protein</fullName>
    </submittedName>
</protein>
<keyword evidence="2" id="KW-1185">Reference proteome</keyword>
<sequence length="107" mass="11884">MGNFHTLIQVLRRRPSTCSHTLGLGSPLGGTGLFGTDLIVFGETRLIMERHSEWTSQSMCSKCRSYLLADCGRSGSPIIPSFVSRFTLSSEIRLCGRRRRCAACVMR</sequence>
<proteinExistence type="predicted"/>